<dbReference type="InterPro" id="IPR000859">
    <property type="entry name" value="CUB_dom"/>
</dbReference>
<dbReference type="SMART" id="SM00042">
    <property type="entry name" value="CUB"/>
    <property type="match status" value="2"/>
</dbReference>
<keyword evidence="8" id="KW-1185">Reference proteome</keyword>
<evidence type="ECO:0000256" key="3">
    <source>
        <dbReference type="PROSITE-ProRule" id="PRU00059"/>
    </source>
</evidence>
<comment type="caution">
    <text evidence="7">The sequence shown here is derived from an EMBL/GenBank/DDBJ whole genome shotgun (WGS) entry which is preliminary data.</text>
</comment>
<evidence type="ECO:0000256" key="1">
    <source>
        <dbReference type="ARBA" id="ARBA00022737"/>
    </source>
</evidence>
<feature type="domain" description="CUB" evidence="6">
    <location>
        <begin position="291"/>
        <end position="400"/>
    </location>
</feature>
<name>A0AAE0VHK8_9BIVA</name>
<comment type="caution">
    <text evidence="3">Lacks conserved residue(s) required for the propagation of feature annotation.</text>
</comment>
<evidence type="ECO:0000256" key="5">
    <source>
        <dbReference type="SAM" id="Phobius"/>
    </source>
</evidence>
<evidence type="ECO:0000256" key="2">
    <source>
        <dbReference type="ARBA" id="ARBA00023157"/>
    </source>
</evidence>
<organism evidence="7 8">
    <name type="scientific">Potamilus streckersoni</name>
    <dbReference type="NCBI Taxonomy" id="2493646"/>
    <lineage>
        <taxon>Eukaryota</taxon>
        <taxon>Metazoa</taxon>
        <taxon>Spiralia</taxon>
        <taxon>Lophotrochozoa</taxon>
        <taxon>Mollusca</taxon>
        <taxon>Bivalvia</taxon>
        <taxon>Autobranchia</taxon>
        <taxon>Heteroconchia</taxon>
        <taxon>Palaeoheterodonta</taxon>
        <taxon>Unionida</taxon>
        <taxon>Unionoidea</taxon>
        <taxon>Unionidae</taxon>
        <taxon>Ambleminae</taxon>
        <taxon>Lampsilini</taxon>
        <taxon>Potamilus</taxon>
    </lineage>
</organism>
<dbReference type="InterPro" id="IPR035914">
    <property type="entry name" value="Sperma_CUB_dom_sf"/>
</dbReference>
<evidence type="ECO:0000256" key="4">
    <source>
        <dbReference type="SAM" id="MobiDB-lite"/>
    </source>
</evidence>
<evidence type="ECO:0000313" key="7">
    <source>
        <dbReference type="EMBL" id="KAK3577906.1"/>
    </source>
</evidence>
<proteinExistence type="predicted"/>
<feature type="domain" description="CUB" evidence="6">
    <location>
        <begin position="116"/>
        <end position="178"/>
    </location>
</feature>
<keyword evidence="1" id="KW-0677">Repeat</keyword>
<evidence type="ECO:0000259" key="6">
    <source>
        <dbReference type="PROSITE" id="PS01180"/>
    </source>
</evidence>
<feature type="region of interest" description="Disordered" evidence="4">
    <location>
        <begin position="405"/>
        <end position="430"/>
    </location>
</feature>
<dbReference type="SUPFAM" id="SSF49854">
    <property type="entry name" value="Spermadhesin, CUB domain"/>
    <property type="match status" value="2"/>
</dbReference>
<accession>A0AAE0VHK8</accession>
<dbReference type="PROSITE" id="PS01180">
    <property type="entry name" value="CUB"/>
    <property type="match status" value="2"/>
</dbReference>
<dbReference type="Proteomes" id="UP001195483">
    <property type="component" value="Unassembled WGS sequence"/>
</dbReference>
<dbReference type="CDD" id="cd00041">
    <property type="entry name" value="CUB"/>
    <property type="match status" value="1"/>
</dbReference>
<dbReference type="Gene3D" id="2.60.120.290">
    <property type="entry name" value="Spermadhesin, CUB domain"/>
    <property type="match status" value="2"/>
</dbReference>
<dbReference type="PANTHER" id="PTHR24251:SF37">
    <property type="entry name" value="CUB DOMAIN-CONTAINING PROTEIN"/>
    <property type="match status" value="1"/>
</dbReference>
<protein>
    <recommendedName>
        <fullName evidence="6">CUB domain-containing protein</fullName>
    </recommendedName>
</protein>
<keyword evidence="5" id="KW-0812">Transmembrane</keyword>
<reference evidence="7" key="3">
    <citation type="submission" date="2023-05" db="EMBL/GenBank/DDBJ databases">
        <authorList>
            <person name="Smith C.H."/>
        </authorList>
    </citation>
    <scope>NUCLEOTIDE SEQUENCE</scope>
    <source>
        <strain evidence="7">CHS0354</strain>
        <tissue evidence="7">Mantle</tissue>
    </source>
</reference>
<reference evidence="7" key="2">
    <citation type="journal article" date="2021" name="Genome Biol. Evol.">
        <title>Developing a high-quality reference genome for a parasitic bivalve with doubly uniparental inheritance (Bivalvia: Unionida).</title>
        <authorList>
            <person name="Smith C.H."/>
        </authorList>
    </citation>
    <scope>NUCLEOTIDE SEQUENCE</scope>
    <source>
        <strain evidence="7">CHS0354</strain>
        <tissue evidence="7">Mantle</tissue>
    </source>
</reference>
<sequence length="803" mass="90489">MSSVLSLAFGSSLLSNAECSSRSETGAGGYFKLDRENVHLDCVKRIKVSQGFRVKLFLMSSKSIFEVEIVECSDRTKSPVRAFYRNLDTYESKENEIEVRIDANSPPLDIQWWRVCGGSLDENFGQLFGPVHAFGYPENQTCIWNITVLNGYILQLNLTVEGYDDSNNCSFDYIQSDDVAASSTTSANFYQIDVHMSLHVKDSYNKISEQFDRAVSLISPISVKLLGYATEENVPTKGRVMESENEEMISGGPICSGMLNWKSNKSMRIVFQSDFDSSTGLSFNASWMSKCGDTFYTDNGELASPDNPENFHFQVRCNWTISVSPGHTIVINYTFPKTANDETGCKSYVQVTEADSDASKILCQSRKFAVHKSSSNILRISFIYEPGMSYTRFYAQWHSEVAQKPKEKDSNTEVGKAESSNWSTKDKDSSGYTTYPIVTLQEKDNKVTKTPEADVILQTVAAPLAIVLIIIIVLSLVWCAKWLRCFSKGNNTYETKENMYDSLNEVDIKAENWKQHTPQKSFNPETFRRRLPTLPTNRLSAILGRVRKGIQFRNERYDTVRDEPKEGFHLTVLGDLTEFHESKQEDELSKQEMLSIRNESTMENFTNIGYISSDNVDQAKTISFCSIKIVKTDCIINENTIATTDNEDYLAPVDDNMTPVDDYLTPVDDNLTPVDDYIIPVDDNITPINDNLTSVDDYLSPVDDNMTPVNDNLTSVDDTLTPIDDYLTPIDHNITPVNDNLTSVDDYLTPVDHNLSSVDDILTPIDDYLTPVDDNLTPKDDYLTPVNFKSSYTEKSTSITNPE</sequence>
<dbReference type="AlphaFoldDB" id="A0AAE0VHK8"/>
<keyword evidence="5" id="KW-1133">Transmembrane helix</keyword>
<feature type="transmembrane region" description="Helical" evidence="5">
    <location>
        <begin position="455"/>
        <end position="478"/>
    </location>
</feature>
<keyword evidence="2" id="KW-1015">Disulfide bond</keyword>
<gene>
    <name evidence="7" type="ORF">CHS0354_015454</name>
</gene>
<dbReference type="Pfam" id="PF00431">
    <property type="entry name" value="CUB"/>
    <property type="match status" value="2"/>
</dbReference>
<keyword evidence="5" id="KW-0472">Membrane</keyword>
<dbReference type="PANTHER" id="PTHR24251">
    <property type="entry name" value="OVOCHYMASE-RELATED"/>
    <property type="match status" value="1"/>
</dbReference>
<dbReference type="EMBL" id="JAEAOA010000958">
    <property type="protein sequence ID" value="KAK3577906.1"/>
    <property type="molecule type" value="Genomic_DNA"/>
</dbReference>
<evidence type="ECO:0000313" key="8">
    <source>
        <dbReference type="Proteomes" id="UP001195483"/>
    </source>
</evidence>
<reference evidence="7" key="1">
    <citation type="journal article" date="2021" name="Genome Biol. Evol.">
        <title>A High-Quality Reference Genome for a Parasitic Bivalve with Doubly Uniparental Inheritance (Bivalvia: Unionida).</title>
        <authorList>
            <person name="Smith C.H."/>
        </authorList>
    </citation>
    <scope>NUCLEOTIDE SEQUENCE</scope>
    <source>
        <strain evidence="7">CHS0354</strain>
    </source>
</reference>